<dbReference type="InterPro" id="IPR001610">
    <property type="entry name" value="PAC"/>
</dbReference>
<dbReference type="Pfam" id="PF07228">
    <property type="entry name" value="SpoIIE"/>
    <property type="match status" value="1"/>
</dbReference>
<dbReference type="InterPro" id="IPR036457">
    <property type="entry name" value="PPM-type-like_dom_sf"/>
</dbReference>
<dbReference type="Pfam" id="PF13581">
    <property type="entry name" value="HATPase_c_2"/>
    <property type="match status" value="1"/>
</dbReference>
<evidence type="ECO:0000259" key="4">
    <source>
        <dbReference type="PROSITE" id="PS50113"/>
    </source>
</evidence>
<dbReference type="SUPFAM" id="SSF55785">
    <property type="entry name" value="PYP-like sensor domain (PAS domain)"/>
    <property type="match status" value="2"/>
</dbReference>
<dbReference type="PANTHER" id="PTHR43156">
    <property type="entry name" value="STAGE II SPORULATION PROTEIN E-RELATED"/>
    <property type="match status" value="1"/>
</dbReference>
<comment type="caution">
    <text evidence="6">The sequence shown here is derived from an EMBL/GenBank/DDBJ whole genome shotgun (WGS) entry which is preliminary data.</text>
</comment>
<dbReference type="Gene3D" id="3.30.750.24">
    <property type="entry name" value="STAS domain"/>
    <property type="match status" value="1"/>
</dbReference>
<dbReference type="SUPFAM" id="SSF81606">
    <property type="entry name" value="PP2C-like"/>
    <property type="match status" value="1"/>
</dbReference>
<dbReference type="Pfam" id="PF13185">
    <property type="entry name" value="GAF_2"/>
    <property type="match status" value="2"/>
</dbReference>
<dbReference type="InterPro" id="IPR003594">
    <property type="entry name" value="HATPase_dom"/>
</dbReference>
<dbReference type="SUPFAM" id="SSF52091">
    <property type="entry name" value="SpoIIaa-like"/>
    <property type="match status" value="1"/>
</dbReference>
<dbReference type="CDD" id="cd07043">
    <property type="entry name" value="STAS_anti-anti-sigma_factors"/>
    <property type="match status" value="1"/>
</dbReference>
<dbReference type="SUPFAM" id="SSF55781">
    <property type="entry name" value="GAF domain-like"/>
    <property type="match status" value="2"/>
</dbReference>
<dbReference type="InterPro" id="IPR036513">
    <property type="entry name" value="STAS_dom_sf"/>
</dbReference>
<name>A0ABV9LJI2_9ACTN</name>
<keyword evidence="1" id="KW-0378">Hydrolase</keyword>
<dbReference type="CDD" id="cd00130">
    <property type="entry name" value="PAS"/>
    <property type="match status" value="2"/>
</dbReference>
<evidence type="ECO:0000313" key="6">
    <source>
        <dbReference type="EMBL" id="MFC4694316.1"/>
    </source>
</evidence>
<dbReference type="InterPro" id="IPR036890">
    <property type="entry name" value="HATPase_C_sf"/>
</dbReference>
<dbReference type="PROSITE" id="PS50112">
    <property type="entry name" value="PAS"/>
    <property type="match status" value="2"/>
</dbReference>
<dbReference type="InterPro" id="IPR000014">
    <property type="entry name" value="PAS"/>
</dbReference>
<dbReference type="InterPro" id="IPR013655">
    <property type="entry name" value="PAS_fold_3"/>
</dbReference>
<dbReference type="InterPro" id="IPR001932">
    <property type="entry name" value="PPM-type_phosphatase-like_dom"/>
</dbReference>
<feature type="region of interest" description="Disordered" evidence="2">
    <location>
        <begin position="70"/>
        <end position="90"/>
    </location>
</feature>
<dbReference type="InterPro" id="IPR058548">
    <property type="entry name" value="MlaB-like_STAS"/>
</dbReference>
<dbReference type="InterPro" id="IPR003018">
    <property type="entry name" value="GAF"/>
</dbReference>
<organism evidence="6 7">
    <name type="scientific">Geodermatophilus arenarius</name>
    <dbReference type="NCBI Taxonomy" id="1137990"/>
    <lineage>
        <taxon>Bacteria</taxon>
        <taxon>Bacillati</taxon>
        <taxon>Actinomycetota</taxon>
        <taxon>Actinomycetes</taxon>
        <taxon>Geodermatophilales</taxon>
        <taxon>Geodermatophilaceae</taxon>
        <taxon>Geodermatophilus</taxon>
    </lineage>
</organism>
<dbReference type="SUPFAM" id="SSF55874">
    <property type="entry name" value="ATPase domain of HSP90 chaperone/DNA topoisomerase II/histidine kinase"/>
    <property type="match status" value="1"/>
</dbReference>
<proteinExistence type="predicted"/>
<dbReference type="Gene3D" id="3.30.450.20">
    <property type="entry name" value="PAS domain"/>
    <property type="match status" value="2"/>
</dbReference>
<dbReference type="Gene3D" id="3.60.40.10">
    <property type="entry name" value="PPM-type phosphatase domain"/>
    <property type="match status" value="1"/>
</dbReference>
<protein>
    <submittedName>
        <fullName evidence="6">SpoIIE family protein phosphatase</fullName>
    </submittedName>
</protein>
<dbReference type="Gene3D" id="3.30.565.10">
    <property type="entry name" value="Histidine kinase-like ATPase, C-terminal domain"/>
    <property type="match status" value="1"/>
</dbReference>
<keyword evidence="7" id="KW-1185">Reference proteome</keyword>
<evidence type="ECO:0000259" key="3">
    <source>
        <dbReference type="PROSITE" id="PS50112"/>
    </source>
</evidence>
<dbReference type="SMART" id="SM00065">
    <property type="entry name" value="GAF"/>
    <property type="match status" value="2"/>
</dbReference>
<feature type="domain" description="PAS" evidence="3">
    <location>
        <begin position="21"/>
        <end position="98"/>
    </location>
</feature>
<dbReference type="InterPro" id="IPR052016">
    <property type="entry name" value="Bact_Sigma-Reg"/>
</dbReference>
<dbReference type="RefSeq" id="WP_387989119.1">
    <property type="nucleotide sequence ID" value="NZ_JBHSGR010000013.1"/>
</dbReference>
<dbReference type="CDD" id="cd16936">
    <property type="entry name" value="HATPase_RsbW-like"/>
    <property type="match status" value="1"/>
</dbReference>
<dbReference type="PROSITE" id="PS50801">
    <property type="entry name" value="STAS"/>
    <property type="match status" value="1"/>
</dbReference>
<reference evidence="7" key="1">
    <citation type="journal article" date="2019" name="Int. J. Syst. Evol. Microbiol.">
        <title>The Global Catalogue of Microorganisms (GCM) 10K type strain sequencing project: providing services to taxonomists for standard genome sequencing and annotation.</title>
        <authorList>
            <consortium name="The Broad Institute Genomics Platform"/>
            <consortium name="The Broad Institute Genome Sequencing Center for Infectious Disease"/>
            <person name="Wu L."/>
            <person name="Ma J."/>
        </authorList>
    </citation>
    <scope>NUCLEOTIDE SEQUENCE [LARGE SCALE GENOMIC DNA]</scope>
    <source>
        <strain evidence="7">CCUG 62763</strain>
    </source>
</reference>
<sequence length="1109" mass="114923">MHASDAPHHPDDAAHRADGAELRRYRALVEYAPDAVVILDLDAGRFVTVNRAAEELFGMSRAELLQVGPVEVSPPEQPDGRSSREAAAAQLDRALAGERPRFDWTHRRADGTDVPCEVTLLRLPDPDRRLVRGSVLDVTERRATETALAAQAARRIAEQIARRAAEASVARLQATVAGLNAVVWERDPATLRLTFVNERAEELLGYPASRWLADEGLWSRILHPDDHDAVLDRVRREVDAGAVDFTLTYRVCTADGRWVWLQHLGHVARDEDGTARTLHAVLFDVTEARRRERAAGLLAAAGQALAAPGAVEDRLAAVAALAVEELADRALVWLRGDDDRHSVVAAAPADAARGLTGVPLLVVPEELRPSVEAGQPFVVGTVTEALRDEATGRSPLRLPADPLPVGPRLVVPLVTGGERVGLLSLAVADPGRRFDDADRALAGDLGRLVATTVAAERLAERQRQLHDLAVALAAAGTAAEAGAELTARLHESLGAAVVAVCALGEDGLLHTVDVHGDSPGWTAGFSTIRLSAPAPLAEAARTRRPVWLPDREALVSGYPEMAPFLRPETQATASLPLLAGPRLVGAVAVVFDRPRAFDAAERAFLLTVAGQVAGALERAALADVRREVADTLQRSLLPARLPTSDRLGVTARYLPAVTGTSAGGDWHEVVPVPGGRTALVVGDVVGHGASAAAVMGRLSSALSGVLLTGEGPARALELLDGFAGRIDGAALATVACLVLDPATGRLTASTAGHPPPLLVAPDGSAVLLDGGHGPALGVAGTGRRPETVSVLPAGATLLLYTDGLVERRGSLLDEGLARLAAAAGARATAPLPALVDGVLTDLLGGGHGADDDVAVLAARVHPASLRLELPAEPLQLARLRREVSRWAREAALSPDTTEDLQLAVGEAAANAVEHAYRDATEPGRVLVELVADPDGGVAATVTDGGTWQPAAADRGFRGRGLDMIAALAGGVDVLPGPGGTALRFRLAAPGPVPPPAPGSAAVAGAPVVLRAGDEPYGRRLELAGDLDLAGVTEVRAALLAEVADDRPLLLDLTRLGFVASVGAGLLLEAVRTAGGHLEVVLPPGGSARRLLDLTGLTGVLAGGDGSAAS</sequence>
<dbReference type="SMART" id="SM00086">
    <property type="entry name" value="PAC"/>
    <property type="match status" value="2"/>
</dbReference>
<dbReference type="Pfam" id="PF08448">
    <property type="entry name" value="PAS_4"/>
    <property type="match status" value="1"/>
</dbReference>
<evidence type="ECO:0000256" key="1">
    <source>
        <dbReference type="ARBA" id="ARBA00022801"/>
    </source>
</evidence>
<dbReference type="InterPro" id="IPR000700">
    <property type="entry name" value="PAS-assoc_C"/>
</dbReference>
<feature type="domain" description="PAC" evidence="4">
    <location>
        <begin position="245"/>
        <end position="297"/>
    </location>
</feature>
<feature type="domain" description="STAS" evidence="5">
    <location>
        <begin position="1020"/>
        <end position="1109"/>
    </location>
</feature>
<feature type="domain" description="PAS" evidence="3">
    <location>
        <begin position="168"/>
        <end position="241"/>
    </location>
</feature>
<evidence type="ECO:0000256" key="2">
    <source>
        <dbReference type="SAM" id="MobiDB-lite"/>
    </source>
</evidence>
<gene>
    <name evidence="6" type="ORF">ACFO3M_13035</name>
</gene>
<accession>A0ABV9LJI2</accession>
<dbReference type="SMART" id="SM00331">
    <property type="entry name" value="PP2C_SIG"/>
    <property type="match status" value="1"/>
</dbReference>
<dbReference type="InterPro" id="IPR035965">
    <property type="entry name" value="PAS-like_dom_sf"/>
</dbReference>
<evidence type="ECO:0000313" key="7">
    <source>
        <dbReference type="Proteomes" id="UP001596025"/>
    </source>
</evidence>
<dbReference type="Proteomes" id="UP001596025">
    <property type="component" value="Unassembled WGS sequence"/>
</dbReference>
<dbReference type="Pfam" id="PF13466">
    <property type="entry name" value="STAS_2"/>
    <property type="match status" value="1"/>
</dbReference>
<dbReference type="InterPro" id="IPR029016">
    <property type="entry name" value="GAF-like_dom_sf"/>
</dbReference>
<dbReference type="NCBIfam" id="TIGR00229">
    <property type="entry name" value="sensory_box"/>
    <property type="match status" value="2"/>
</dbReference>
<dbReference type="Pfam" id="PF08447">
    <property type="entry name" value="PAS_3"/>
    <property type="match status" value="1"/>
</dbReference>
<dbReference type="Gene3D" id="3.30.450.40">
    <property type="match status" value="2"/>
</dbReference>
<dbReference type="SMART" id="SM00091">
    <property type="entry name" value="PAS"/>
    <property type="match status" value="2"/>
</dbReference>
<dbReference type="PROSITE" id="PS50113">
    <property type="entry name" value="PAC"/>
    <property type="match status" value="1"/>
</dbReference>
<dbReference type="InterPro" id="IPR013656">
    <property type="entry name" value="PAS_4"/>
</dbReference>
<dbReference type="EMBL" id="JBHSGR010000013">
    <property type="protein sequence ID" value="MFC4694316.1"/>
    <property type="molecule type" value="Genomic_DNA"/>
</dbReference>
<evidence type="ECO:0000259" key="5">
    <source>
        <dbReference type="PROSITE" id="PS50801"/>
    </source>
</evidence>
<dbReference type="PANTHER" id="PTHR43156:SF2">
    <property type="entry name" value="STAGE II SPORULATION PROTEIN E"/>
    <property type="match status" value="1"/>
</dbReference>
<dbReference type="InterPro" id="IPR002645">
    <property type="entry name" value="STAS_dom"/>
</dbReference>